<evidence type="ECO:0000313" key="2">
    <source>
        <dbReference type="Proteomes" id="UP000001881"/>
    </source>
</evidence>
<sequence>MSIILGLTILVITLRLILSCCGLFPMVPGLCFRLS</sequence>
<comment type="caution">
    <text evidence="1">The sequence shown here is derived from an EMBL/GenBank/DDBJ whole genome shotgun (WGS) entry which is preliminary data.</text>
</comment>
<dbReference type="EMBL" id="CABT02000013">
    <property type="protein sequence ID" value="CCC10494.1"/>
    <property type="molecule type" value="Genomic_DNA"/>
</dbReference>
<accession>F7VYA0</accession>
<organism evidence="1 2">
    <name type="scientific">Sordaria macrospora (strain ATCC MYA-333 / DSM 997 / K(L3346) / K-hell)</name>
    <dbReference type="NCBI Taxonomy" id="771870"/>
    <lineage>
        <taxon>Eukaryota</taxon>
        <taxon>Fungi</taxon>
        <taxon>Dikarya</taxon>
        <taxon>Ascomycota</taxon>
        <taxon>Pezizomycotina</taxon>
        <taxon>Sordariomycetes</taxon>
        <taxon>Sordariomycetidae</taxon>
        <taxon>Sordariales</taxon>
        <taxon>Sordariaceae</taxon>
        <taxon>Sordaria</taxon>
    </lineage>
</organism>
<name>F7VYA0_SORMK</name>
<gene>
    <name evidence="1" type="ORF">SMAC_12722</name>
</gene>
<keyword evidence="2" id="KW-1185">Reference proteome</keyword>
<proteinExistence type="predicted"/>
<dbReference type="InParanoid" id="F7VYA0"/>
<evidence type="ECO:0000313" key="1">
    <source>
        <dbReference type="EMBL" id="CCC10494.1"/>
    </source>
</evidence>
<dbReference type="HOGENOM" id="CLU_3368763_0_0_1"/>
<dbReference type="AlphaFoldDB" id="F7VYA0"/>
<dbReference type="VEuPathDB" id="FungiDB:SMAC_12722"/>
<reference evidence="1 2" key="1">
    <citation type="journal article" date="2010" name="PLoS Genet.">
        <title>De novo assembly of a 40 Mb eukaryotic genome from short sequence reads: Sordaria macrospora, a model organism for fungal morphogenesis.</title>
        <authorList>
            <person name="Nowrousian M."/>
            <person name="Stajich J."/>
            <person name="Chu M."/>
            <person name="Engh I."/>
            <person name="Espagne E."/>
            <person name="Halliday K."/>
            <person name="Kamerewerd J."/>
            <person name="Kempken F."/>
            <person name="Knab B."/>
            <person name="Kuo H.C."/>
            <person name="Osiewacz H.D."/>
            <person name="Poeggeler S."/>
            <person name="Read N."/>
            <person name="Seiler S."/>
            <person name="Smith K."/>
            <person name="Zickler D."/>
            <person name="Kueck U."/>
            <person name="Freitag M."/>
        </authorList>
    </citation>
    <scope>NUCLEOTIDE SEQUENCE [LARGE SCALE GENOMIC DNA]</scope>
    <source>
        <strain evidence="2">ATCC MYA-333 / DSM 997 / K(L3346) / K-hell</strain>
        <tissue evidence="1">Mycelium</tissue>
    </source>
</reference>
<protein>
    <submittedName>
        <fullName evidence="1">WGS project CABT00000000 data, contig 2.13</fullName>
    </submittedName>
</protein>
<dbReference type="Proteomes" id="UP000001881">
    <property type="component" value="Unassembled WGS sequence"/>
</dbReference>